<evidence type="ECO:0000256" key="2">
    <source>
        <dbReference type="ARBA" id="ARBA00022559"/>
    </source>
</evidence>
<evidence type="ECO:0000256" key="1">
    <source>
        <dbReference type="ARBA" id="ARBA00001970"/>
    </source>
</evidence>
<dbReference type="GO" id="GO:0005829">
    <property type="term" value="C:cytosol"/>
    <property type="evidence" value="ECO:0007669"/>
    <property type="project" value="TreeGrafter"/>
</dbReference>
<dbReference type="PANTHER" id="PTHR30521">
    <property type="entry name" value="DEFERROCHELATASE/PEROXIDASE"/>
    <property type="match status" value="1"/>
</dbReference>
<dbReference type="GO" id="GO:0004601">
    <property type="term" value="F:peroxidase activity"/>
    <property type="evidence" value="ECO:0007669"/>
    <property type="project" value="UniProtKB-KW"/>
</dbReference>
<dbReference type="Pfam" id="PF20628">
    <property type="entry name" value="Dyp_perox_C"/>
    <property type="match status" value="1"/>
</dbReference>
<gene>
    <name evidence="7" type="ORF">OS493_015466</name>
</gene>
<evidence type="ECO:0000256" key="4">
    <source>
        <dbReference type="ARBA" id="ARBA00023002"/>
    </source>
</evidence>
<dbReference type="InterPro" id="IPR011008">
    <property type="entry name" value="Dimeric_a/b-barrel"/>
</dbReference>
<dbReference type="GO" id="GO:0020037">
    <property type="term" value="F:heme binding"/>
    <property type="evidence" value="ECO:0007669"/>
    <property type="project" value="InterPro"/>
</dbReference>
<keyword evidence="5" id="KW-0408">Iron</keyword>
<dbReference type="OrthoDB" id="5986972at2759"/>
<evidence type="ECO:0000313" key="8">
    <source>
        <dbReference type="Proteomes" id="UP001163046"/>
    </source>
</evidence>
<dbReference type="InterPro" id="IPR048328">
    <property type="entry name" value="Dyp_perox_C"/>
</dbReference>
<dbReference type="AlphaFoldDB" id="A0A9W9Z117"/>
<comment type="caution">
    <text evidence="7">The sequence shown here is derived from an EMBL/GenBank/DDBJ whole genome shotgun (WGS) entry which is preliminary data.</text>
</comment>
<comment type="cofactor">
    <cofactor evidence="1">
        <name>heme b</name>
        <dbReference type="ChEBI" id="CHEBI:60344"/>
    </cofactor>
</comment>
<accession>A0A9W9Z117</accession>
<keyword evidence="8" id="KW-1185">Reference proteome</keyword>
<dbReference type="GO" id="GO:0046872">
    <property type="term" value="F:metal ion binding"/>
    <property type="evidence" value="ECO:0007669"/>
    <property type="project" value="UniProtKB-KW"/>
</dbReference>
<dbReference type="Proteomes" id="UP001163046">
    <property type="component" value="Unassembled WGS sequence"/>
</dbReference>
<protein>
    <recommendedName>
        <fullName evidence="6">Dyp-type peroxidase C-terminal domain-containing protein</fullName>
    </recommendedName>
</protein>
<dbReference type="EMBL" id="MU826833">
    <property type="protein sequence ID" value="KAJ7372996.1"/>
    <property type="molecule type" value="Genomic_DNA"/>
</dbReference>
<organism evidence="7 8">
    <name type="scientific">Desmophyllum pertusum</name>
    <dbReference type="NCBI Taxonomy" id="174260"/>
    <lineage>
        <taxon>Eukaryota</taxon>
        <taxon>Metazoa</taxon>
        <taxon>Cnidaria</taxon>
        <taxon>Anthozoa</taxon>
        <taxon>Hexacorallia</taxon>
        <taxon>Scleractinia</taxon>
        <taxon>Caryophylliina</taxon>
        <taxon>Caryophylliidae</taxon>
        <taxon>Desmophyllum</taxon>
    </lineage>
</organism>
<evidence type="ECO:0000259" key="6">
    <source>
        <dbReference type="Pfam" id="PF20628"/>
    </source>
</evidence>
<dbReference type="SUPFAM" id="SSF54909">
    <property type="entry name" value="Dimeric alpha+beta barrel"/>
    <property type="match status" value="1"/>
</dbReference>
<reference evidence="7" key="1">
    <citation type="submission" date="2023-01" db="EMBL/GenBank/DDBJ databases">
        <title>Genome assembly of the deep-sea coral Lophelia pertusa.</title>
        <authorList>
            <person name="Herrera S."/>
            <person name="Cordes E."/>
        </authorList>
    </citation>
    <scope>NUCLEOTIDE SEQUENCE</scope>
    <source>
        <strain evidence="7">USNM1676648</strain>
        <tissue evidence="7">Polyp</tissue>
    </source>
</reference>
<evidence type="ECO:0000256" key="5">
    <source>
        <dbReference type="ARBA" id="ARBA00023004"/>
    </source>
</evidence>
<evidence type="ECO:0000313" key="7">
    <source>
        <dbReference type="EMBL" id="KAJ7372996.1"/>
    </source>
</evidence>
<proteinExistence type="predicted"/>
<keyword evidence="3" id="KW-0479">Metal-binding</keyword>
<evidence type="ECO:0000256" key="3">
    <source>
        <dbReference type="ARBA" id="ARBA00022723"/>
    </source>
</evidence>
<sequence length="396" mass="44989">MNSEKDIVEDQVLRKAQRGLLFGKPKYGIFVTAFYKHKLNVDDPAVHSGIVGAARDVITYALDLEKAQGTESRTRAIVAFDPDQWRKWYKDDPKLANLDRRPLGKRLVPDSQKFLDTGGDVFFLLKSDVQGELEKVLDYLQEKMKDYCRNFDVTKSQPPSKRILQNSFTDGVANPSDAASIKNYIVKNDGALSGYPGSTYLLSQKFEFNWAVLGNMDKIQKEDMIGRKSGTDTFIPHKDKRAHIACVHVVPDVPPVNGLLRHPRIFRVSMPYGHVENEPGREEGLMYLHMCNTTEVFKTILKSIAGNDKESKLGEVCLDRLISAVQPLQGTFWYVPSAEELELPTLKERRFDILDFWNVRSPTNDYLFYNQKEYLHRMTTGGYIPGDPPVTESSAC</sequence>
<feature type="domain" description="Dyp-type peroxidase C-terminal" evidence="6">
    <location>
        <begin position="167"/>
        <end position="339"/>
    </location>
</feature>
<name>A0A9W9Z117_9CNID</name>
<dbReference type="InterPro" id="IPR006314">
    <property type="entry name" value="Dyp_peroxidase"/>
</dbReference>
<keyword evidence="4" id="KW-0560">Oxidoreductase</keyword>
<dbReference type="PROSITE" id="PS51404">
    <property type="entry name" value="DYP_PEROXIDASE"/>
    <property type="match status" value="1"/>
</dbReference>
<dbReference type="PANTHER" id="PTHR30521:SF0">
    <property type="entry name" value="DYP-TYPE PEROXIDASE FAMILY PROTEIN"/>
    <property type="match status" value="1"/>
</dbReference>
<keyword evidence="2" id="KW-0575">Peroxidase</keyword>